<gene>
    <name evidence="2" type="ORF">METZ01_LOCUS465552</name>
</gene>
<evidence type="ECO:0000259" key="1">
    <source>
        <dbReference type="Pfam" id="PF22741"/>
    </source>
</evidence>
<reference evidence="2" key="1">
    <citation type="submission" date="2018-05" db="EMBL/GenBank/DDBJ databases">
        <authorList>
            <person name="Lanie J.A."/>
            <person name="Ng W.-L."/>
            <person name="Kazmierczak K.M."/>
            <person name="Andrzejewski T.M."/>
            <person name="Davidsen T.M."/>
            <person name="Wayne K.J."/>
            <person name="Tettelin H."/>
            <person name="Glass J.I."/>
            <person name="Rusch D."/>
            <person name="Podicherti R."/>
            <person name="Tsui H.-C.T."/>
            <person name="Winkler M.E."/>
        </authorList>
    </citation>
    <scope>NUCLEOTIDE SEQUENCE</scope>
</reference>
<dbReference type="InterPro" id="IPR029021">
    <property type="entry name" value="Prot-tyrosine_phosphatase-like"/>
</dbReference>
<feature type="domain" description="DSP-PTPase phosphatase fused to NAD+ Kinase" evidence="1">
    <location>
        <begin position="3"/>
        <end position="96"/>
    </location>
</feature>
<dbReference type="AlphaFoldDB" id="A0A383AZW3"/>
<organism evidence="2">
    <name type="scientific">marine metagenome</name>
    <dbReference type="NCBI Taxonomy" id="408172"/>
    <lineage>
        <taxon>unclassified sequences</taxon>
        <taxon>metagenomes</taxon>
        <taxon>ecological metagenomes</taxon>
    </lineage>
</organism>
<sequence length="135" mass="15371">IKGLKMMKDKGVKTVVSVRTKKEMDNRELVSFDEKKEVEKLGMNYVHIPLDGKDEPYTPEALAKFSEAMDSSNGKVLLHCTVGWRASHMWVAYLVKHGGIDLNTAVEHGQAIKLRIPPFEGLLGREVQYRYKIKK</sequence>
<accession>A0A383AZW3</accession>
<dbReference type="Gene3D" id="3.90.190.10">
    <property type="entry name" value="Protein tyrosine phosphatase superfamily"/>
    <property type="match status" value="1"/>
</dbReference>
<feature type="non-terminal residue" evidence="2">
    <location>
        <position position="1"/>
    </location>
</feature>
<dbReference type="EMBL" id="UINC01195912">
    <property type="protein sequence ID" value="SVE12698.1"/>
    <property type="molecule type" value="Genomic_DNA"/>
</dbReference>
<dbReference type="Pfam" id="PF22741">
    <property type="entry name" value="PTP-NADK"/>
    <property type="match status" value="1"/>
</dbReference>
<dbReference type="InterPro" id="IPR055214">
    <property type="entry name" value="PTP-NADK"/>
</dbReference>
<evidence type="ECO:0000313" key="2">
    <source>
        <dbReference type="EMBL" id="SVE12698.1"/>
    </source>
</evidence>
<dbReference type="SUPFAM" id="SSF52799">
    <property type="entry name" value="(Phosphotyrosine protein) phosphatases II"/>
    <property type="match status" value="1"/>
</dbReference>
<protein>
    <recommendedName>
        <fullName evidence="1">DSP-PTPase phosphatase fused to NAD+ Kinase domain-containing protein</fullName>
    </recommendedName>
</protein>
<name>A0A383AZW3_9ZZZZ</name>
<proteinExistence type="predicted"/>